<dbReference type="PANTHER" id="PTHR30055:SF234">
    <property type="entry name" value="HTH-TYPE TRANSCRIPTIONAL REGULATOR BETI"/>
    <property type="match status" value="1"/>
</dbReference>
<organism evidence="7 8">
    <name type="scientific">Blastococcus brunescens</name>
    <dbReference type="NCBI Taxonomy" id="1564165"/>
    <lineage>
        <taxon>Bacteria</taxon>
        <taxon>Bacillati</taxon>
        <taxon>Actinomycetota</taxon>
        <taxon>Actinomycetes</taxon>
        <taxon>Geodermatophilales</taxon>
        <taxon>Geodermatophilaceae</taxon>
        <taxon>Blastococcus</taxon>
    </lineage>
</organism>
<keyword evidence="8" id="KW-1185">Reference proteome</keyword>
<feature type="DNA-binding region" description="H-T-H motif" evidence="4">
    <location>
        <begin position="36"/>
        <end position="55"/>
    </location>
</feature>
<protein>
    <submittedName>
        <fullName evidence="7">TetR/AcrR family transcriptional regulator</fullName>
    </submittedName>
</protein>
<evidence type="ECO:0000313" key="7">
    <source>
        <dbReference type="EMBL" id="WRL63859.1"/>
    </source>
</evidence>
<dbReference type="Gene3D" id="1.10.357.10">
    <property type="entry name" value="Tetracycline Repressor, domain 2"/>
    <property type="match status" value="1"/>
</dbReference>
<dbReference type="Pfam" id="PF00440">
    <property type="entry name" value="TetR_N"/>
    <property type="match status" value="1"/>
</dbReference>
<evidence type="ECO:0000256" key="1">
    <source>
        <dbReference type="ARBA" id="ARBA00023015"/>
    </source>
</evidence>
<dbReference type="EMBL" id="CP141261">
    <property type="protein sequence ID" value="WRL63859.1"/>
    <property type="molecule type" value="Genomic_DNA"/>
</dbReference>
<feature type="domain" description="HTH tetR-type" evidence="6">
    <location>
        <begin position="13"/>
        <end position="73"/>
    </location>
</feature>
<proteinExistence type="predicted"/>
<reference evidence="7 8" key="1">
    <citation type="submission" date="2023-12" db="EMBL/GenBank/DDBJ databases">
        <title>Blastococcus brunescens sp. nov., an actonobacterium isolated from sandstone collected in sahara desert.</title>
        <authorList>
            <person name="Gtari M."/>
            <person name="Ghodhbane F."/>
        </authorList>
    </citation>
    <scope>NUCLEOTIDE SEQUENCE [LARGE SCALE GENOMIC DNA]</scope>
    <source>
        <strain evidence="7 8">BMG 8361</strain>
    </source>
</reference>
<keyword evidence="3" id="KW-0804">Transcription</keyword>
<evidence type="ECO:0000259" key="6">
    <source>
        <dbReference type="PROSITE" id="PS50977"/>
    </source>
</evidence>
<evidence type="ECO:0000256" key="5">
    <source>
        <dbReference type="SAM" id="MobiDB-lite"/>
    </source>
</evidence>
<keyword evidence="1" id="KW-0805">Transcription regulation</keyword>
<accession>A0ABZ1B3D3</accession>
<name>A0ABZ1B3D3_9ACTN</name>
<sequence length="87" mass="9886">MTDTLDWRARRWATTHQRIYDTAIALFQELGFDAVNVGQIARGAEVSVPTFYAHYPSKEHLVMQLPPRRRSAPSSPRCRPTSRCGNA</sequence>
<dbReference type="Proteomes" id="UP001324287">
    <property type="component" value="Chromosome"/>
</dbReference>
<dbReference type="InterPro" id="IPR001647">
    <property type="entry name" value="HTH_TetR"/>
</dbReference>
<dbReference type="PROSITE" id="PS50977">
    <property type="entry name" value="HTH_TETR_2"/>
    <property type="match status" value="1"/>
</dbReference>
<keyword evidence="2 4" id="KW-0238">DNA-binding</keyword>
<evidence type="ECO:0000256" key="4">
    <source>
        <dbReference type="PROSITE-ProRule" id="PRU00335"/>
    </source>
</evidence>
<feature type="region of interest" description="Disordered" evidence="5">
    <location>
        <begin position="65"/>
        <end position="87"/>
    </location>
</feature>
<feature type="compositionally biased region" description="Low complexity" evidence="5">
    <location>
        <begin position="72"/>
        <end position="87"/>
    </location>
</feature>
<evidence type="ECO:0000313" key="8">
    <source>
        <dbReference type="Proteomes" id="UP001324287"/>
    </source>
</evidence>
<evidence type="ECO:0000256" key="3">
    <source>
        <dbReference type="ARBA" id="ARBA00023163"/>
    </source>
</evidence>
<dbReference type="InterPro" id="IPR050109">
    <property type="entry name" value="HTH-type_TetR-like_transc_reg"/>
</dbReference>
<evidence type="ECO:0000256" key="2">
    <source>
        <dbReference type="ARBA" id="ARBA00023125"/>
    </source>
</evidence>
<dbReference type="PANTHER" id="PTHR30055">
    <property type="entry name" value="HTH-TYPE TRANSCRIPTIONAL REGULATOR RUTR"/>
    <property type="match status" value="1"/>
</dbReference>
<dbReference type="PRINTS" id="PR00455">
    <property type="entry name" value="HTHTETR"/>
</dbReference>
<dbReference type="RefSeq" id="WP_324275189.1">
    <property type="nucleotide sequence ID" value="NZ_CP141261.1"/>
</dbReference>
<gene>
    <name evidence="7" type="ORF">U6N30_30295</name>
</gene>
<dbReference type="SUPFAM" id="SSF46689">
    <property type="entry name" value="Homeodomain-like"/>
    <property type="match status" value="1"/>
</dbReference>
<dbReference type="InterPro" id="IPR009057">
    <property type="entry name" value="Homeodomain-like_sf"/>
</dbReference>